<gene>
    <name evidence="2" type="primary">LOC107763085</name>
</gene>
<dbReference type="PaxDb" id="4097-A0A1S3XAR1"/>
<dbReference type="InterPro" id="IPR058594">
    <property type="entry name" value="PB1-like_dom_pln"/>
</dbReference>
<sequence length="203" mass="23348">MTRELEFSFHYGGHFIFSPSRKYVSGQLVKASIDIDFIAFFDLLDEMKKLCNFNILEGDKFVYLRGDRVISDCDGLLEYRDDSNAKNMLLSYERHKDKSIDIYTLRKNDIFVSSFLGENSSRENSSEQVSETVVEEHESANSIGTNVVKRKTRGPTRCVTIINLQEGQKLIVQFDEDHQAVGENATDFTCFWVKQLEAEHVAH</sequence>
<dbReference type="AlphaFoldDB" id="A0A1S3XAR1"/>
<dbReference type="KEGG" id="nta:107763085"/>
<dbReference type="OrthoDB" id="1305134at2759"/>
<feature type="domain" description="PB1-like" evidence="1">
    <location>
        <begin position="1"/>
        <end position="104"/>
    </location>
</feature>
<organism evidence="2">
    <name type="scientific">Nicotiana tabacum</name>
    <name type="common">Common tobacco</name>
    <dbReference type="NCBI Taxonomy" id="4097"/>
    <lineage>
        <taxon>Eukaryota</taxon>
        <taxon>Viridiplantae</taxon>
        <taxon>Streptophyta</taxon>
        <taxon>Embryophyta</taxon>
        <taxon>Tracheophyta</taxon>
        <taxon>Spermatophyta</taxon>
        <taxon>Magnoliopsida</taxon>
        <taxon>eudicotyledons</taxon>
        <taxon>Gunneridae</taxon>
        <taxon>Pentapetalae</taxon>
        <taxon>asterids</taxon>
        <taxon>lamiids</taxon>
        <taxon>Solanales</taxon>
        <taxon>Solanaceae</taxon>
        <taxon>Nicotianoideae</taxon>
        <taxon>Nicotianeae</taxon>
        <taxon>Nicotiana</taxon>
    </lineage>
</organism>
<dbReference type="RefSeq" id="XP_016436996.1">
    <property type="nucleotide sequence ID" value="XM_016581510.1"/>
</dbReference>
<name>A0A1S3XAR1_TOBAC</name>
<dbReference type="Pfam" id="PF26130">
    <property type="entry name" value="PB1-like"/>
    <property type="match status" value="1"/>
</dbReference>
<protein>
    <submittedName>
        <fullName evidence="2">Uncharacterized protein isoform X1</fullName>
    </submittedName>
</protein>
<reference evidence="2" key="1">
    <citation type="submission" date="2025-08" db="UniProtKB">
        <authorList>
            <consortium name="RefSeq"/>
        </authorList>
    </citation>
    <scope>IDENTIFICATION</scope>
</reference>
<evidence type="ECO:0000313" key="2">
    <source>
        <dbReference type="RefSeq" id="XP_016436996.1"/>
    </source>
</evidence>
<evidence type="ECO:0000259" key="1">
    <source>
        <dbReference type="Pfam" id="PF26130"/>
    </source>
</evidence>
<accession>A0A1S3XAR1</accession>
<proteinExistence type="predicted"/>